<dbReference type="HOGENOM" id="CLU_023205_0_1_1"/>
<dbReference type="FunFam" id="3.20.20.100:FF:000002">
    <property type="entry name" value="2,5-diketo-D-gluconic acid reductase A"/>
    <property type="match status" value="1"/>
</dbReference>
<accession>A3LTR1</accession>
<dbReference type="CDD" id="cd19071">
    <property type="entry name" value="AKR_AKR1-5-like"/>
    <property type="match status" value="1"/>
</dbReference>
<feature type="domain" description="NADP-dependent oxidoreductase" evidence="10">
    <location>
        <begin position="34"/>
        <end position="266"/>
    </location>
</feature>
<dbReference type="eggNOG" id="KOG1577">
    <property type="taxonomic scope" value="Eukaryota"/>
</dbReference>
<dbReference type="PANTHER" id="PTHR43827">
    <property type="entry name" value="2,5-DIKETO-D-GLUCONIC ACID REDUCTASE"/>
    <property type="match status" value="1"/>
</dbReference>
<dbReference type="Gene3D" id="3.20.20.100">
    <property type="entry name" value="NADP-dependent oxidoreductase domain"/>
    <property type="match status" value="1"/>
</dbReference>
<dbReference type="InterPro" id="IPR020471">
    <property type="entry name" value="AKR"/>
</dbReference>
<organism evidence="11 12">
    <name type="scientific">Scheffersomyces stipitis (strain ATCC 58785 / CBS 6054 / NBRC 10063 / NRRL Y-11545)</name>
    <name type="common">Yeast</name>
    <name type="synonym">Pichia stipitis</name>
    <dbReference type="NCBI Taxonomy" id="322104"/>
    <lineage>
        <taxon>Eukaryota</taxon>
        <taxon>Fungi</taxon>
        <taxon>Dikarya</taxon>
        <taxon>Ascomycota</taxon>
        <taxon>Saccharomycotina</taxon>
        <taxon>Pichiomycetes</taxon>
        <taxon>Debaryomycetaceae</taxon>
        <taxon>Scheffersomyces</taxon>
    </lineage>
</organism>
<dbReference type="STRING" id="322104.A3LTR1"/>
<reference evidence="11 12" key="1">
    <citation type="journal article" date="2007" name="Nat. Biotechnol.">
        <title>Genome sequence of the lignocellulose-bioconverting and xylose-fermenting yeast Pichia stipitis.</title>
        <authorList>
            <person name="Jeffries T.W."/>
            <person name="Grigoriev I.V."/>
            <person name="Grimwood J."/>
            <person name="Laplaza J.M."/>
            <person name="Aerts A."/>
            <person name="Salamov A."/>
            <person name="Schmutz J."/>
            <person name="Lindquist E."/>
            <person name="Dehal P."/>
            <person name="Shapiro H."/>
            <person name="Jin Y.S."/>
            <person name="Passoth V."/>
            <person name="Richardson P.M."/>
        </authorList>
    </citation>
    <scope>NUCLEOTIDE SEQUENCE [LARGE SCALE GENOMIC DNA]</scope>
    <source>
        <strain evidence="12">ATCC 58785 / CBS 6054 / NBRC 10063 / NRRL Y-11545</strain>
    </source>
</reference>
<protein>
    <recommendedName>
        <fullName evidence="5">2-dehydropantolactone reductase</fullName>
        <ecNumber evidence="4">1.1.1.358</ecNumber>
    </recommendedName>
    <alternativeName>
        <fullName evidence="5">2-dehydropantolactone reductase</fullName>
    </alternativeName>
    <alternativeName>
        <fullName evidence="6">Ketopantoyl-lactone reductase</fullName>
    </alternativeName>
</protein>
<dbReference type="InterPro" id="IPR023210">
    <property type="entry name" value="NADP_OxRdtase_dom"/>
</dbReference>
<dbReference type="KEGG" id="pic:PICST_31498"/>
<evidence type="ECO:0000256" key="8">
    <source>
        <dbReference type="PIRSR" id="PIRSR000097-2"/>
    </source>
</evidence>
<dbReference type="Proteomes" id="UP000002258">
    <property type="component" value="Chromosome 4"/>
</dbReference>
<evidence type="ECO:0000256" key="1">
    <source>
        <dbReference type="ARBA" id="ARBA00023002"/>
    </source>
</evidence>
<dbReference type="InterPro" id="IPR036812">
    <property type="entry name" value="NAD(P)_OxRdtase_dom_sf"/>
</dbReference>
<dbReference type="SUPFAM" id="SSF51430">
    <property type="entry name" value="NAD(P)-linked oxidoreductase"/>
    <property type="match status" value="1"/>
</dbReference>
<evidence type="ECO:0000256" key="5">
    <source>
        <dbReference type="ARBA" id="ARBA00079693"/>
    </source>
</evidence>
<sequence>MSSIISSAPITKSTKLKLNNGTEIPVAGFGVYEIEVASAADLVYQALAAGYRHIDSAVGYNNEKESAQGIANFLKDHPEVKRSDVYFTTKITNGAHGYDKTKKQIQQIADDVKESLGYVDLILVHSPLSDKKRRLETWKALQEHTVENDVLLIKSIGVSNYGINHIEEIYNWEGYKVKPVVNQVELHPWLPRTELIKWLFKENILPEAYSPLTRGEKFSDPELTELATKSGISKPDILLKWGYIQGFIVLAKTAQIPRIKQNLDALPDSGSVELPDYVTKALHKPDSVDVLTWGGNDPTLYKDPVA</sequence>
<dbReference type="GO" id="GO:0042180">
    <property type="term" value="P:ketone metabolic process"/>
    <property type="evidence" value="ECO:0007669"/>
    <property type="project" value="UniProtKB-ARBA"/>
</dbReference>
<evidence type="ECO:0000313" key="11">
    <source>
        <dbReference type="EMBL" id="ABN66458.2"/>
    </source>
</evidence>
<dbReference type="GeneID" id="4838618"/>
<evidence type="ECO:0000256" key="2">
    <source>
        <dbReference type="ARBA" id="ARBA00050878"/>
    </source>
</evidence>
<feature type="binding site" evidence="8">
    <location>
        <position position="125"/>
    </location>
    <ligand>
        <name>substrate</name>
    </ligand>
</feature>
<dbReference type="GO" id="GO:0047011">
    <property type="term" value="F:2-dehydropantolactone reductase (A-specific) activity"/>
    <property type="evidence" value="ECO:0007669"/>
    <property type="project" value="UniProtKB-ARBA"/>
</dbReference>
<comment type="catalytic activity">
    <reaction evidence="2">
        <text>(R)-pantolactone + NADP(+) = 2-dehydropantolactone + NADPH + H(+)</text>
        <dbReference type="Rhea" id="RHEA:18981"/>
        <dbReference type="ChEBI" id="CHEBI:15378"/>
        <dbReference type="ChEBI" id="CHEBI:16719"/>
        <dbReference type="ChEBI" id="CHEBI:18395"/>
        <dbReference type="ChEBI" id="CHEBI:57783"/>
        <dbReference type="ChEBI" id="CHEBI:58349"/>
        <dbReference type="EC" id="1.1.1.358"/>
    </reaction>
</comment>
<dbReference type="EMBL" id="CP000498">
    <property type="protein sequence ID" value="ABN66458.2"/>
    <property type="molecule type" value="Genomic_DNA"/>
</dbReference>
<evidence type="ECO:0000256" key="9">
    <source>
        <dbReference type="PIRSR" id="PIRSR000097-3"/>
    </source>
</evidence>
<evidence type="ECO:0000259" key="10">
    <source>
        <dbReference type="Pfam" id="PF00248"/>
    </source>
</evidence>
<evidence type="ECO:0000256" key="6">
    <source>
        <dbReference type="ARBA" id="ARBA00081322"/>
    </source>
</evidence>
<name>A3LTR1_PICST</name>
<dbReference type="Pfam" id="PF00248">
    <property type="entry name" value="Aldo_ket_red"/>
    <property type="match status" value="1"/>
</dbReference>
<feature type="active site" description="Proton donor" evidence="7">
    <location>
        <position position="60"/>
    </location>
</feature>
<evidence type="ECO:0000256" key="3">
    <source>
        <dbReference type="ARBA" id="ARBA00051098"/>
    </source>
</evidence>
<gene>
    <name evidence="11" type="primary">AKR2</name>
    <name evidence="11" type="ORF">PICST_31498</name>
</gene>
<dbReference type="FunCoup" id="A3LTR1">
    <property type="interactions" value="134"/>
</dbReference>
<evidence type="ECO:0000256" key="4">
    <source>
        <dbReference type="ARBA" id="ARBA00066965"/>
    </source>
</evidence>
<proteinExistence type="predicted"/>
<dbReference type="PANTHER" id="PTHR43827:SF13">
    <property type="entry name" value="ALDO_KETO REDUCTASE FAMILY PROTEIN"/>
    <property type="match status" value="1"/>
</dbReference>
<dbReference type="PROSITE" id="PS00063">
    <property type="entry name" value="ALDOKETO_REDUCTASE_3"/>
    <property type="match status" value="1"/>
</dbReference>
<dbReference type="InterPro" id="IPR018170">
    <property type="entry name" value="Aldo/ket_reductase_CS"/>
</dbReference>
<evidence type="ECO:0000313" key="12">
    <source>
        <dbReference type="Proteomes" id="UP000002258"/>
    </source>
</evidence>
<dbReference type="PRINTS" id="PR00069">
    <property type="entry name" value="ALDKETRDTASE"/>
</dbReference>
<keyword evidence="12" id="KW-1185">Reference proteome</keyword>
<dbReference type="OrthoDB" id="416253at2759"/>
<comment type="catalytic activity">
    <reaction evidence="3">
        <text>isatin + NADPH + H(+) = 3-hydroxyindolin-2-one + NADP(+)</text>
        <dbReference type="Rhea" id="RHEA:68608"/>
        <dbReference type="ChEBI" id="CHEBI:15378"/>
        <dbReference type="ChEBI" id="CHEBI:27539"/>
        <dbReference type="ChEBI" id="CHEBI:28536"/>
        <dbReference type="ChEBI" id="CHEBI:57783"/>
        <dbReference type="ChEBI" id="CHEBI:58349"/>
    </reaction>
</comment>
<dbReference type="RefSeq" id="XP_001384487.2">
    <property type="nucleotide sequence ID" value="XM_001384450.1"/>
</dbReference>
<evidence type="ECO:0000256" key="7">
    <source>
        <dbReference type="PIRSR" id="PIRSR000097-1"/>
    </source>
</evidence>
<dbReference type="PIRSF" id="PIRSF000097">
    <property type="entry name" value="AKR"/>
    <property type="match status" value="1"/>
</dbReference>
<dbReference type="AlphaFoldDB" id="A3LTR1"/>
<dbReference type="EC" id="1.1.1.358" evidence="4"/>
<feature type="site" description="Lowers pKa of active site Tyr" evidence="9">
    <location>
        <position position="90"/>
    </location>
</feature>
<keyword evidence="1" id="KW-0560">Oxidoreductase</keyword>
<dbReference type="InParanoid" id="A3LTR1"/>